<evidence type="ECO:0000256" key="11">
    <source>
        <dbReference type="ARBA" id="ARBA00023316"/>
    </source>
</evidence>
<evidence type="ECO:0000256" key="13">
    <source>
        <dbReference type="PIRSR" id="PIRSR618044-1"/>
    </source>
</evidence>
<dbReference type="SUPFAM" id="SSF69189">
    <property type="entry name" value="Penicillin-binding protein associated domain"/>
    <property type="match status" value="1"/>
</dbReference>
<dbReference type="HOGENOM" id="CLU_027070_8_1_4"/>
<dbReference type="GO" id="GO:0071555">
    <property type="term" value="P:cell wall organization"/>
    <property type="evidence" value="ECO:0007669"/>
    <property type="project" value="UniProtKB-KW"/>
</dbReference>
<proteinExistence type="inferred from homology"/>
<keyword evidence="9" id="KW-0133">Cell shape</keyword>
<dbReference type="SMART" id="SM00936">
    <property type="entry name" value="PBP5_C"/>
    <property type="match status" value="1"/>
</dbReference>
<reference evidence="17 18" key="1">
    <citation type="journal article" date="2014" name="BMC Microbiol.">
        <title>The oxygen-independent metabolism of cyclic monoterpenes in Castellaniella defragrans 65Phen.</title>
        <authorList>
            <person name="Petasch J."/>
            <person name="Disch E.M."/>
            <person name="Markert S."/>
            <person name="Becher D."/>
            <person name="Schweder T."/>
            <person name="Huttel B."/>
            <person name="Reinhardt R."/>
            <person name="Harder J."/>
        </authorList>
    </citation>
    <scope>NUCLEOTIDE SEQUENCE [LARGE SCALE GENOMIC DNA]</scope>
    <source>
        <strain evidence="17">65Phen</strain>
    </source>
</reference>
<dbReference type="InterPro" id="IPR012907">
    <property type="entry name" value="Peptidase_S11_C"/>
</dbReference>
<comment type="function">
    <text evidence="1">Removes C-terminal D-alanyl residues from sugar-peptide cell wall precursors.</text>
</comment>
<dbReference type="Proteomes" id="UP000019805">
    <property type="component" value="Chromosome"/>
</dbReference>
<accession>W8X0U0</accession>
<dbReference type="PRINTS" id="PR00725">
    <property type="entry name" value="DADACBPTASE1"/>
</dbReference>
<evidence type="ECO:0000256" key="4">
    <source>
        <dbReference type="ARBA" id="ARBA00012448"/>
    </source>
</evidence>
<dbReference type="PATRIC" id="fig|1437824.5.peg.424"/>
<dbReference type="GO" id="GO:0008360">
    <property type="term" value="P:regulation of cell shape"/>
    <property type="evidence" value="ECO:0007669"/>
    <property type="project" value="UniProtKB-KW"/>
</dbReference>
<evidence type="ECO:0000313" key="17">
    <source>
        <dbReference type="EMBL" id="CDM22902.1"/>
    </source>
</evidence>
<organism evidence="17 18">
    <name type="scientific">Castellaniella defragrans (strain DSM 12143 / CCUG 39792 / 65Phen)</name>
    <name type="common">Alcaligenes defragrans</name>
    <dbReference type="NCBI Taxonomy" id="1437824"/>
    <lineage>
        <taxon>Bacteria</taxon>
        <taxon>Pseudomonadati</taxon>
        <taxon>Pseudomonadota</taxon>
        <taxon>Betaproteobacteria</taxon>
        <taxon>Burkholderiales</taxon>
        <taxon>Alcaligenaceae</taxon>
        <taxon>Castellaniella</taxon>
    </lineage>
</organism>
<evidence type="ECO:0000256" key="7">
    <source>
        <dbReference type="ARBA" id="ARBA00022729"/>
    </source>
</evidence>
<evidence type="ECO:0000259" key="16">
    <source>
        <dbReference type="SMART" id="SM00936"/>
    </source>
</evidence>
<dbReference type="AlphaFoldDB" id="W8X0U0"/>
<keyword evidence="6" id="KW-0645">Protease</keyword>
<dbReference type="SUPFAM" id="SSF56601">
    <property type="entry name" value="beta-lactamase/transpeptidase-like"/>
    <property type="match status" value="1"/>
</dbReference>
<dbReference type="EC" id="3.4.16.4" evidence="4"/>
<dbReference type="STRING" id="1437824.BN940_02131"/>
<dbReference type="GO" id="GO:0009002">
    <property type="term" value="F:serine-type D-Ala-D-Ala carboxypeptidase activity"/>
    <property type="evidence" value="ECO:0007669"/>
    <property type="project" value="UniProtKB-EC"/>
</dbReference>
<dbReference type="KEGG" id="cdn:BN940_02131"/>
<keyword evidence="5 17" id="KW-0121">Carboxypeptidase</keyword>
<dbReference type="Gene3D" id="2.60.410.10">
    <property type="entry name" value="D-Ala-D-Ala carboxypeptidase, C-terminal domain"/>
    <property type="match status" value="1"/>
</dbReference>
<keyword evidence="7" id="KW-0732">Signal</keyword>
<dbReference type="InterPro" id="IPR012338">
    <property type="entry name" value="Beta-lactam/transpept-like"/>
</dbReference>
<dbReference type="Pfam" id="PF00768">
    <property type="entry name" value="Peptidase_S11"/>
    <property type="match status" value="1"/>
</dbReference>
<dbReference type="PANTHER" id="PTHR21581">
    <property type="entry name" value="D-ALANYL-D-ALANINE CARBOXYPEPTIDASE"/>
    <property type="match status" value="1"/>
</dbReference>
<evidence type="ECO:0000256" key="2">
    <source>
        <dbReference type="ARBA" id="ARBA00004752"/>
    </source>
</evidence>
<evidence type="ECO:0000256" key="10">
    <source>
        <dbReference type="ARBA" id="ARBA00022984"/>
    </source>
</evidence>
<gene>
    <name evidence="17" type="ORF">BN940_02131</name>
</gene>
<feature type="active site" description="Acyl-ester intermediate" evidence="13">
    <location>
        <position position="121"/>
    </location>
</feature>
<evidence type="ECO:0000313" key="18">
    <source>
        <dbReference type="Proteomes" id="UP000019805"/>
    </source>
</evidence>
<dbReference type="UniPathway" id="UPA00219"/>
<sequence length="439" mass="47168">MADFRPAYNGRLSFLPHPAAVMPMNAFPPLLRRSRLAPLALACSLLVSGAAWSQVAPGPAAAAASAQAPASAAAPAGIDMVSSLSNIPAPSLNAKAWLTLDATSGQVIAAQNPQEAVEPASLTKLMSAYVIFEALEDGRLKLDQKVHISEKAWKTEGSRMFINPNTDVSVDDLLQGMLVQSGNDATVALAEAVAGSESAFAALMNQQAKALGMKHTHFTNAPGLPDPDHMTTVEDLAILARALVQRFPQYRHYDSQKEFTYNNIKQSNRNRLLWADSTVDGLKTGHTQSAGYCLVATALRDGRRVVSVLVGAASDAARTESSLKLLNWSFKNFDTVKLLDKGKPAVSARVWEGATETAELGLSDALWVTVPRGRAEDIKTEARYTQPLMAPLTEGAQAGTLVITLDGKELDRRPLLVLHSVEEAGFFGRLLDKIRLMFE</sequence>
<keyword evidence="8 17" id="KW-0378">Hydrolase</keyword>
<evidence type="ECO:0000256" key="3">
    <source>
        <dbReference type="ARBA" id="ARBA00007164"/>
    </source>
</evidence>
<dbReference type="PANTHER" id="PTHR21581:SF6">
    <property type="entry name" value="TRAFFICKING PROTEIN PARTICLE COMPLEX SUBUNIT 12"/>
    <property type="match status" value="1"/>
</dbReference>
<keyword evidence="18" id="KW-1185">Reference proteome</keyword>
<keyword evidence="10" id="KW-0573">Peptidoglycan synthesis</keyword>
<evidence type="ECO:0000256" key="5">
    <source>
        <dbReference type="ARBA" id="ARBA00022645"/>
    </source>
</evidence>
<evidence type="ECO:0000256" key="8">
    <source>
        <dbReference type="ARBA" id="ARBA00022801"/>
    </source>
</evidence>
<dbReference type="InterPro" id="IPR015956">
    <property type="entry name" value="Peniciliin-bd_prot_C_sf"/>
</dbReference>
<evidence type="ECO:0000256" key="12">
    <source>
        <dbReference type="ARBA" id="ARBA00034000"/>
    </source>
</evidence>
<evidence type="ECO:0000256" key="9">
    <source>
        <dbReference type="ARBA" id="ARBA00022960"/>
    </source>
</evidence>
<dbReference type="GO" id="GO:0006508">
    <property type="term" value="P:proteolysis"/>
    <property type="evidence" value="ECO:0007669"/>
    <property type="project" value="UniProtKB-KW"/>
</dbReference>
<dbReference type="InterPro" id="IPR018044">
    <property type="entry name" value="Peptidase_S11"/>
</dbReference>
<evidence type="ECO:0000256" key="15">
    <source>
        <dbReference type="RuleBase" id="RU004016"/>
    </source>
</evidence>
<comment type="similarity">
    <text evidence="3 15">Belongs to the peptidase S11 family.</text>
</comment>
<feature type="active site" evidence="13">
    <location>
        <position position="181"/>
    </location>
</feature>
<comment type="pathway">
    <text evidence="2">Cell wall biogenesis; peptidoglycan biosynthesis.</text>
</comment>
<comment type="catalytic activity">
    <reaction evidence="12">
        <text>Preferential cleavage: (Ac)2-L-Lys-D-Ala-|-D-Ala. Also transpeptidation of peptidyl-alanyl moieties that are N-acyl substituents of D-alanine.</text>
        <dbReference type="EC" id="3.4.16.4"/>
    </reaction>
</comment>
<name>W8X0U0_CASD6</name>
<feature type="domain" description="Peptidase S11 D-Ala-D-Ala carboxypeptidase A C-terminal" evidence="16">
    <location>
        <begin position="333"/>
        <end position="423"/>
    </location>
</feature>
<feature type="binding site" evidence="14">
    <location>
        <position position="283"/>
    </location>
    <ligand>
        <name>substrate</name>
    </ligand>
</feature>
<dbReference type="Gene3D" id="3.40.710.10">
    <property type="entry name" value="DD-peptidase/beta-lactamase superfamily"/>
    <property type="match status" value="1"/>
</dbReference>
<dbReference type="GO" id="GO:0009252">
    <property type="term" value="P:peptidoglycan biosynthetic process"/>
    <property type="evidence" value="ECO:0007669"/>
    <property type="project" value="UniProtKB-UniPathway"/>
</dbReference>
<evidence type="ECO:0000256" key="14">
    <source>
        <dbReference type="PIRSR" id="PIRSR618044-2"/>
    </source>
</evidence>
<keyword evidence="11" id="KW-0961">Cell wall biogenesis/degradation</keyword>
<dbReference type="InterPro" id="IPR001967">
    <property type="entry name" value="Peptidase_S11_N"/>
</dbReference>
<dbReference type="eggNOG" id="COG1686">
    <property type="taxonomic scope" value="Bacteria"/>
</dbReference>
<dbReference type="InterPro" id="IPR037167">
    <property type="entry name" value="Peptidase_S11_C_sf"/>
</dbReference>
<protein>
    <recommendedName>
        <fullName evidence="4">serine-type D-Ala-D-Ala carboxypeptidase</fullName>
        <ecNumber evidence="4">3.4.16.4</ecNumber>
    </recommendedName>
</protein>
<dbReference type="Pfam" id="PF07943">
    <property type="entry name" value="PBP5_C"/>
    <property type="match status" value="1"/>
</dbReference>
<evidence type="ECO:0000256" key="6">
    <source>
        <dbReference type="ARBA" id="ARBA00022670"/>
    </source>
</evidence>
<dbReference type="EMBL" id="HG916765">
    <property type="protein sequence ID" value="CDM22902.1"/>
    <property type="molecule type" value="Genomic_DNA"/>
</dbReference>
<feature type="active site" description="Proton acceptor" evidence="13">
    <location>
        <position position="124"/>
    </location>
</feature>
<evidence type="ECO:0000256" key="1">
    <source>
        <dbReference type="ARBA" id="ARBA00003217"/>
    </source>
</evidence>